<dbReference type="SUPFAM" id="SSF53448">
    <property type="entry name" value="Nucleotide-diphospho-sugar transferases"/>
    <property type="match status" value="1"/>
</dbReference>
<keyword evidence="2" id="KW-0808">Transferase</keyword>
<dbReference type="GO" id="GO:0006487">
    <property type="term" value="P:protein N-linked glycosylation"/>
    <property type="evidence" value="ECO:0007669"/>
    <property type="project" value="TreeGrafter"/>
</dbReference>
<dbReference type="OrthoDB" id="2369748at2"/>
<sequence length="275" mass="29122">MDVAESSLLEIVVPAYNEAARLPDGLARLSAALDALPFPTGVIVVDNASDDGTPDIVRSWTGPVPVRLIGCARRGKGAAVREGLLATRAPYVGFCDADMATGLAALKTAVGLLHAGRPVVVGSRRHPQSRVEDYSHPLRKFGAVTFNLLIRDLAGGVTDTQCGFKFFAGPLARAAAAELRTTGFAFDVELLMHCARRGASITDLPVEWRDVPGTTFSVRRHSFSCLRDLARIRFNAARVLSRPGATAERPVTSALPALPVAPAFPVTETSRSGPG</sequence>
<dbReference type="InterPro" id="IPR029044">
    <property type="entry name" value="Nucleotide-diphossugar_trans"/>
</dbReference>
<dbReference type="InterPro" id="IPR001173">
    <property type="entry name" value="Glyco_trans_2-like"/>
</dbReference>
<dbReference type="RefSeq" id="WP_151558202.1">
    <property type="nucleotide sequence ID" value="NZ_WBMT01000002.1"/>
</dbReference>
<feature type="domain" description="Glycosyltransferase 2-like" evidence="1">
    <location>
        <begin position="11"/>
        <end position="154"/>
    </location>
</feature>
<dbReference type="Proteomes" id="UP000468735">
    <property type="component" value="Unassembled WGS sequence"/>
</dbReference>
<organism evidence="2 3">
    <name type="scientific">Actinomadura rudentiformis</name>
    <dbReference type="NCBI Taxonomy" id="359158"/>
    <lineage>
        <taxon>Bacteria</taxon>
        <taxon>Bacillati</taxon>
        <taxon>Actinomycetota</taxon>
        <taxon>Actinomycetes</taxon>
        <taxon>Streptosporangiales</taxon>
        <taxon>Thermomonosporaceae</taxon>
        <taxon>Actinomadura</taxon>
    </lineage>
</organism>
<keyword evidence="3" id="KW-1185">Reference proteome</keyword>
<dbReference type="PANTHER" id="PTHR10859">
    <property type="entry name" value="GLYCOSYL TRANSFERASE"/>
    <property type="match status" value="1"/>
</dbReference>
<evidence type="ECO:0000313" key="2">
    <source>
        <dbReference type="EMBL" id="KAB2351450.1"/>
    </source>
</evidence>
<protein>
    <submittedName>
        <fullName evidence="2">Glycosyltransferase</fullName>
    </submittedName>
</protein>
<dbReference type="Pfam" id="PF00535">
    <property type="entry name" value="Glycos_transf_2"/>
    <property type="match status" value="1"/>
</dbReference>
<dbReference type="PANTHER" id="PTHR10859:SF91">
    <property type="entry name" value="DOLICHYL-PHOSPHATE BETA-GLUCOSYLTRANSFERASE"/>
    <property type="match status" value="1"/>
</dbReference>
<dbReference type="Gene3D" id="3.90.550.10">
    <property type="entry name" value="Spore Coat Polysaccharide Biosynthesis Protein SpsA, Chain A"/>
    <property type="match status" value="1"/>
</dbReference>
<dbReference type="GO" id="GO:0016740">
    <property type="term" value="F:transferase activity"/>
    <property type="evidence" value="ECO:0007669"/>
    <property type="project" value="UniProtKB-KW"/>
</dbReference>
<name>A0A6H9YSS9_9ACTN</name>
<reference evidence="2 3" key="1">
    <citation type="submission" date="2019-09" db="EMBL/GenBank/DDBJ databases">
        <title>Actinomadura physcomitrii sp. nov., a novel actinomycete isolated from moss [Physcomitrium sphaericum (Ludw) Fuernr].</title>
        <authorList>
            <person name="Zhuang X."/>
            <person name="Liu C."/>
        </authorList>
    </citation>
    <scope>NUCLEOTIDE SEQUENCE [LARGE SCALE GENOMIC DNA]</scope>
    <source>
        <strain evidence="2 3">HMC1</strain>
    </source>
</reference>
<evidence type="ECO:0000259" key="1">
    <source>
        <dbReference type="Pfam" id="PF00535"/>
    </source>
</evidence>
<comment type="caution">
    <text evidence="2">The sequence shown here is derived from an EMBL/GenBank/DDBJ whole genome shotgun (WGS) entry which is preliminary data.</text>
</comment>
<evidence type="ECO:0000313" key="3">
    <source>
        <dbReference type="Proteomes" id="UP000468735"/>
    </source>
</evidence>
<dbReference type="AlphaFoldDB" id="A0A6H9YSS9"/>
<gene>
    <name evidence="2" type="ORF">F8566_04165</name>
</gene>
<proteinExistence type="predicted"/>
<dbReference type="EMBL" id="WBMT01000002">
    <property type="protein sequence ID" value="KAB2351450.1"/>
    <property type="molecule type" value="Genomic_DNA"/>
</dbReference>
<accession>A0A6H9YSS9</accession>